<gene>
    <name evidence="2" type="ORF">Q644_14810</name>
</gene>
<dbReference type="EMBL" id="ASXJ01000061">
    <property type="protein sequence ID" value="ERM02787.1"/>
    <property type="molecule type" value="Genomic_DNA"/>
</dbReference>
<evidence type="ECO:0000313" key="2">
    <source>
        <dbReference type="EMBL" id="ERM02787.1"/>
    </source>
</evidence>
<comment type="caution">
    <text evidence="2">The sequence shown here is derived from an EMBL/GenBank/DDBJ whole genome shotgun (WGS) entry which is preliminary data.</text>
</comment>
<sequence>MAKTHDHAEKIDWQKKVDAEGIGVGYQIAEQTTDKRFQNPGQIEGEPEGHIPGEGDWLAGFRTLFDLRILDVHQNEKSQRLLP</sequence>
<dbReference type="AlphaFoldDB" id="U4VIS5"/>
<organism evidence="2 3">
    <name type="scientific">Brucella intermedia 229E</name>
    <dbReference type="NCBI Taxonomy" id="1337887"/>
    <lineage>
        <taxon>Bacteria</taxon>
        <taxon>Pseudomonadati</taxon>
        <taxon>Pseudomonadota</taxon>
        <taxon>Alphaproteobacteria</taxon>
        <taxon>Hyphomicrobiales</taxon>
        <taxon>Brucellaceae</taxon>
        <taxon>Brucella/Ochrobactrum group</taxon>
        <taxon>Brucella</taxon>
    </lineage>
</organism>
<evidence type="ECO:0000256" key="1">
    <source>
        <dbReference type="SAM" id="MobiDB-lite"/>
    </source>
</evidence>
<evidence type="ECO:0000313" key="3">
    <source>
        <dbReference type="Proteomes" id="UP000016842"/>
    </source>
</evidence>
<proteinExistence type="predicted"/>
<feature type="region of interest" description="Disordered" evidence="1">
    <location>
        <begin position="31"/>
        <end position="52"/>
    </location>
</feature>
<protein>
    <submittedName>
        <fullName evidence="2">Uncharacterized protein</fullName>
    </submittedName>
</protein>
<dbReference type="Proteomes" id="UP000016842">
    <property type="component" value="Unassembled WGS sequence"/>
</dbReference>
<reference evidence="2 3" key="1">
    <citation type="journal article" date="2014" name="FEMS Microbiol. Lett.">
        <title>Genome sequencing analysis reveals virulence-related gene content of Ochrobactrum intermedium strain 229E, a urease-positive strain isolated from the human gastric niche.</title>
        <authorList>
            <person name="Kulkarni G.J."/>
            <person name="Shetty S."/>
            <person name="Dharne M.S."/>
            <person name="Shouche Y.S."/>
        </authorList>
    </citation>
    <scope>NUCLEOTIDE SEQUENCE [LARGE SCALE GENOMIC DNA]</scope>
    <source>
        <strain evidence="2 3">229E</strain>
    </source>
</reference>
<accession>U4VIS5</accession>
<name>U4VIS5_9HYPH</name>